<reference evidence="2" key="1">
    <citation type="submission" date="2018-09" db="EMBL/GenBank/DDBJ databases">
        <authorList>
            <person name="Livingstone P.G."/>
            <person name="Whitworth D.E."/>
        </authorList>
    </citation>
    <scope>NUCLEOTIDE SEQUENCE [LARGE SCALE GENOMIC DNA]</scope>
    <source>
        <strain evidence="2">CA040B</strain>
    </source>
</reference>
<name>A0A3A8NL68_9BACT</name>
<dbReference type="InterPro" id="IPR023401">
    <property type="entry name" value="ODC_N"/>
</dbReference>
<sequence length="309" mass="33203">MPPFHPHSVVAARGNLPRLMRELESALEQGLHERMQVPLREVVALEQPRSAFLSMPAVSEHFGLYINKVATLFQRSATDPLPTVNAVVTAFSTRTGELLAMLDGAAVTNLKCAAVSALVTDRCARPDARVLAIAGTGVQARQQAVSVCSVRPIQEVRLWARNASRCAAFAAELRASLGQDVRILPCESLEEAVRTADVIGTATASKVPLGRFSDLSPTVHINCMGGHTTEAREVPLELLRTSTLIVEDLATAVAEAGPVHASALSLGQLVRTAREPLRAGRTVFSSTGHAFLDVITTAHLLRELEHHRD</sequence>
<gene>
    <name evidence="1" type="ORF">D7X12_09755</name>
</gene>
<dbReference type="GO" id="GO:0005737">
    <property type="term" value="C:cytoplasm"/>
    <property type="evidence" value="ECO:0007669"/>
    <property type="project" value="TreeGrafter"/>
</dbReference>
<dbReference type="Proteomes" id="UP000273405">
    <property type="component" value="Unassembled WGS sequence"/>
</dbReference>
<dbReference type="PIRSF" id="PIRSF001439">
    <property type="entry name" value="CryM"/>
    <property type="match status" value="1"/>
</dbReference>
<evidence type="ECO:0000313" key="2">
    <source>
        <dbReference type="Proteomes" id="UP000273405"/>
    </source>
</evidence>
<comment type="caution">
    <text evidence="1">The sequence shown here is derived from an EMBL/GenBank/DDBJ whole genome shotgun (WGS) entry which is preliminary data.</text>
</comment>
<dbReference type="InterPro" id="IPR036291">
    <property type="entry name" value="NAD(P)-bd_dom_sf"/>
</dbReference>
<dbReference type="Gene3D" id="3.40.50.720">
    <property type="entry name" value="NAD(P)-binding Rossmann-like Domain"/>
    <property type="match status" value="1"/>
</dbReference>
<proteinExistence type="predicted"/>
<dbReference type="PANTHER" id="PTHR13812:SF19">
    <property type="entry name" value="KETIMINE REDUCTASE MU-CRYSTALLIN"/>
    <property type="match status" value="1"/>
</dbReference>
<dbReference type="SUPFAM" id="SSF51735">
    <property type="entry name" value="NAD(P)-binding Rossmann-fold domains"/>
    <property type="match status" value="1"/>
</dbReference>
<dbReference type="GO" id="GO:0042562">
    <property type="term" value="F:hormone binding"/>
    <property type="evidence" value="ECO:0007669"/>
    <property type="project" value="TreeGrafter"/>
</dbReference>
<dbReference type="OrthoDB" id="9785971at2"/>
<dbReference type="InterPro" id="IPR003462">
    <property type="entry name" value="ODC_Mu_crystall"/>
</dbReference>
<dbReference type="AlphaFoldDB" id="A0A3A8NL68"/>
<dbReference type="RefSeq" id="WP_120624995.1">
    <property type="nucleotide sequence ID" value="NZ_RAWG01000045.1"/>
</dbReference>
<organism evidence="1 2">
    <name type="scientific">Corallococcus sicarius</name>
    <dbReference type="NCBI Taxonomy" id="2316726"/>
    <lineage>
        <taxon>Bacteria</taxon>
        <taxon>Pseudomonadati</taxon>
        <taxon>Myxococcota</taxon>
        <taxon>Myxococcia</taxon>
        <taxon>Myxococcales</taxon>
        <taxon>Cystobacterineae</taxon>
        <taxon>Myxococcaceae</taxon>
        <taxon>Corallococcus</taxon>
    </lineage>
</organism>
<dbReference type="EMBL" id="RAWG01000045">
    <property type="protein sequence ID" value="RKH44733.1"/>
    <property type="molecule type" value="Genomic_DNA"/>
</dbReference>
<dbReference type="Pfam" id="PF02423">
    <property type="entry name" value="OCD_Mu_crystall"/>
    <property type="match status" value="1"/>
</dbReference>
<protein>
    <submittedName>
        <fullName evidence="1">Ornithine cyclodeaminase family protein</fullName>
    </submittedName>
</protein>
<dbReference type="PANTHER" id="PTHR13812">
    <property type="entry name" value="KETIMINE REDUCTASE MU-CRYSTALLIN"/>
    <property type="match status" value="1"/>
</dbReference>
<evidence type="ECO:0000313" key="1">
    <source>
        <dbReference type="EMBL" id="RKH44733.1"/>
    </source>
</evidence>
<dbReference type="Gene3D" id="3.30.1780.10">
    <property type="entry name" value="ornithine cyclodeaminase, domain 1"/>
    <property type="match status" value="1"/>
</dbReference>
<accession>A0A3A8NL68</accession>
<keyword evidence="2" id="KW-1185">Reference proteome</keyword>